<evidence type="ECO:0000313" key="2">
    <source>
        <dbReference type="EMBL" id="MCY1082073.1"/>
    </source>
</evidence>
<keyword evidence="1" id="KW-0812">Transmembrane</keyword>
<evidence type="ECO:0000313" key="3">
    <source>
        <dbReference type="Proteomes" id="UP001207654"/>
    </source>
</evidence>
<keyword evidence="1" id="KW-0472">Membrane</keyword>
<proteinExistence type="predicted"/>
<gene>
    <name evidence="2" type="ORF">OV287_47285</name>
</gene>
<protein>
    <submittedName>
        <fullName evidence="2">Uncharacterized protein</fullName>
    </submittedName>
</protein>
<dbReference type="EMBL" id="JAPNKA010000001">
    <property type="protein sequence ID" value="MCY1082073.1"/>
    <property type="molecule type" value="Genomic_DNA"/>
</dbReference>
<comment type="caution">
    <text evidence="2">The sequence shown here is derived from an EMBL/GenBank/DDBJ whole genome shotgun (WGS) entry which is preliminary data.</text>
</comment>
<accession>A0ABT4AK65</accession>
<keyword evidence="1" id="KW-1133">Transmembrane helix</keyword>
<feature type="transmembrane region" description="Helical" evidence="1">
    <location>
        <begin position="44"/>
        <end position="63"/>
    </location>
</feature>
<name>A0ABT4AK65_9BACT</name>
<organism evidence="2 3">
    <name type="scientific">Archangium lansingense</name>
    <dbReference type="NCBI Taxonomy" id="2995310"/>
    <lineage>
        <taxon>Bacteria</taxon>
        <taxon>Pseudomonadati</taxon>
        <taxon>Myxococcota</taxon>
        <taxon>Myxococcia</taxon>
        <taxon>Myxococcales</taxon>
        <taxon>Cystobacterineae</taxon>
        <taxon>Archangiaceae</taxon>
        <taxon>Archangium</taxon>
    </lineage>
</organism>
<evidence type="ECO:0000256" key="1">
    <source>
        <dbReference type="SAM" id="Phobius"/>
    </source>
</evidence>
<reference evidence="2 3" key="1">
    <citation type="submission" date="2022-11" db="EMBL/GenBank/DDBJ databases">
        <title>Minimal conservation of predation-associated metabolite biosynthetic gene clusters underscores biosynthetic potential of Myxococcota including descriptions for ten novel species: Archangium lansinium sp. nov., Myxococcus landrumus sp. nov., Nannocystis bai.</title>
        <authorList>
            <person name="Ahearne A."/>
            <person name="Stevens C."/>
            <person name="Phillips K."/>
        </authorList>
    </citation>
    <scope>NUCLEOTIDE SEQUENCE [LARGE SCALE GENOMIC DNA]</scope>
    <source>
        <strain evidence="2 3">MIWBW</strain>
    </source>
</reference>
<keyword evidence="3" id="KW-1185">Reference proteome</keyword>
<sequence length="91" mass="9515">METLISGGIKVRVLVLDEEGVTLKQARTAQRGRPAPRAQGRRGWGSRLLVLTFALGLVAGRLVPWEGVDAALVRAAAAVWSGVSARVGSGP</sequence>
<dbReference type="Proteomes" id="UP001207654">
    <property type="component" value="Unassembled WGS sequence"/>
</dbReference>
<dbReference type="RefSeq" id="WP_267540650.1">
    <property type="nucleotide sequence ID" value="NZ_JAPNKA010000001.1"/>
</dbReference>